<accession>A0A3B1CC53</accession>
<organism evidence="1">
    <name type="scientific">hydrothermal vent metagenome</name>
    <dbReference type="NCBI Taxonomy" id="652676"/>
    <lineage>
        <taxon>unclassified sequences</taxon>
        <taxon>metagenomes</taxon>
        <taxon>ecological metagenomes</taxon>
    </lineage>
</organism>
<dbReference type="EMBL" id="UOGI01000009">
    <property type="protein sequence ID" value="VAX27769.1"/>
    <property type="molecule type" value="Genomic_DNA"/>
</dbReference>
<proteinExistence type="predicted"/>
<name>A0A3B1CC53_9ZZZZ</name>
<gene>
    <name evidence="1" type="ORF">MNBD_NITROSPIRAE03-1926</name>
</gene>
<evidence type="ECO:0000313" key="1">
    <source>
        <dbReference type="EMBL" id="VAX27769.1"/>
    </source>
</evidence>
<sequence length="58" mass="6669">MRDEFPGRVVCYENCSRRYGNKPANRNRVFKRNTHLNPLLIEGKVLAIPGLTGRRGAR</sequence>
<protein>
    <submittedName>
        <fullName evidence="1">Uncharacterized protein</fullName>
    </submittedName>
</protein>
<dbReference type="AlphaFoldDB" id="A0A3B1CC53"/>
<reference evidence="1" key="1">
    <citation type="submission" date="2018-06" db="EMBL/GenBank/DDBJ databases">
        <authorList>
            <person name="Zhirakovskaya E."/>
        </authorList>
    </citation>
    <scope>NUCLEOTIDE SEQUENCE</scope>
</reference>